<reference evidence="5 6" key="1">
    <citation type="submission" date="2015-07" db="EMBL/GenBank/DDBJ databases">
        <title>ATOL: Assembling a taxonomically balanced genome-scale reconstruction of the evolutionary history of the Enterobacteriaceae.</title>
        <authorList>
            <person name="Plunkett G.III."/>
            <person name="Neeno-Eckwall E.C."/>
            <person name="Glasner J.D."/>
            <person name="Perna N.T."/>
        </authorList>
    </citation>
    <scope>NUCLEOTIDE SEQUENCE [LARGE SCALE GENOMIC DNA]</scope>
    <source>
        <strain evidence="5 6">ATCC 35017</strain>
    </source>
</reference>
<comment type="caution">
    <text evidence="5">The sequence shown here is derived from an EMBL/GenBank/DDBJ whole genome shotgun (WGS) entry which is preliminary data.</text>
</comment>
<feature type="binding site" evidence="4">
    <location>
        <position position="63"/>
    </location>
    <ligand>
        <name>a divalent metal cation</name>
        <dbReference type="ChEBI" id="CHEBI:60240"/>
        <label>1</label>
    </ligand>
</feature>
<comment type="similarity">
    <text evidence="1">Belongs to the GTP cyclohydrolase I type 2/NIF3 family.</text>
</comment>
<dbReference type="GO" id="GO:0046872">
    <property type="term" value="F:metal ion binding"/>
    <property type="evidence" value="ECO:0007669"/>
    <property type="project" value="UniProtKB-KW"/>
</dbReference>
<keyword evidence="6" id="KW-1185">Reference proteome</keyword>
<keyword evidence="3 4" id="KW-0479">Metal-binding</keyword>
<name>A0A0N0I9G0_9GAMM</name>
<organism evidence="5 6">
    <name type="scientific">Moellerella wisconsensis ATCC 35017</name>
    <dbReference type="NCBI Taxonomy" id="1354267"/>
    <lineage>
        <taxon>Bacteria</taxon>
        <taxon>Pseudomonadati</taxon>
        <taxon>Pseudomonadota</taxon>
        <taxon>Gammaproteobacteria</taxon>
        <taxon>Enterobacterales</taxon>
        <taxon>Morganellaceae</taxon>
        <taxon>Moellerella</taxon>
    </lineage>
</organism>
<dbReference type="FunFam" id="3.40.1390.30:FF:000002">
    <property type="entry name" value="Nif3-like dinuclear metal center protein"/>
    <property type="match status" value="1"/>
</dbReference>
<evidence type="ECO:0000313" key="5">
    <source>
        <dbReference type="EMBL" id="KPD02143.1"/>
    </source>
</evidence>
<protein>
    <recommendedName>
        <fullName evidence="2">GTP cyclohydrolase 1 type 2 homolog</fullName>
    </recommendedName>
</protein>
<dbReference type="OrthoDB" id="9800881at2"/>
<dbReference type="EMBL" id="LGAA01000026">
    <property type="protein sequence ID" value="KPD02143.1"/>
    <property type="molecule type" value="Genomic_DNA"/>
</dbReference>
<dbReference type="Pfam" id="PF01784">
    <property type="entry name" value="DUF34_NIF3"/>
    <property type="match status" value="1"/>
</dbReference>
<dbReference type="GO" id="GO:0005737">
    <property type="term" value="C:cytoplasm"/>
    <property type="evidence" value="ECO:0007669"/>
    <property type="project" value="TreeGrafter"/>
</dbReference>
<gene>
    <name evidence="5" type="ORF">M992_2689</name>
</gene>
<dbReference type="RefSeq" id="WP_053909043.1">
    <property type="nucleotide sequence ID" value="NZ_CAWMUS010000026.1"/>
</dbReference>
<feature type="binding site" evidence="4">
    <location>
        <position position="101"/>
    </location>
    <ligand>
        <name>a divalent metal cation</name>
        <dbReference type="ChEBI" id="CHEBI:60240"/>
        <label>1</label>
    </ligand>
</feature>
<dbReference type="SUPFAM" id="SSF102705">
    <property type="entry name" value="NIF3 (NGG1p interacting factor 3)-like"/>
    <property type="match status" value="1"/>
</dbReference>
<dbReference type="InterPro" id="IPR036069">
    <property type="entry name" value="DUF34/NIF3_sf"/>
</dbReference>
<dbReference type="NCBIfam" id="TIGR00486">
    <property type="entry name" value="YbgI_SA1388"/>
    <property type="match status" value="1"/>
</dbReference>
<feature type="binding site" evidence="4">
    <location>
        <position position="64"/>
    </location>
    <ligand>
        <name>a divalent metal cation</name>
        <dbReference type="ChEBI" id="CHEBI:60240"/>
        <label>2</label>
    </ligand>
</feature>
<dbReference type="InterPro" id="IPR002678">
    <property type="entry name" value="DUF34/NIF3"/>
</dbReference>
<feature type="binding site" evidence="4">
    <location>
        <position position="215"/>
    </location>
    <ligand>
        <name>a divalent metal cation</name>
        <dbReference type="ChEBI" id="CHEBI:60240"/>
        <label>2</label>
    </ligand>
</feature>
<evidence type="ECO:0000313" key="6">
    <source>
        <dbReference type="Proteomes" id="UP000053226"/>
    </source>
</evidence>
<dbReference type="Gene3D" id="3.40.1390.30">
    <property type="entry name" value="NIF3 (NGG1p interacting factor 3)-like"/>
    <property type="match status" value="2"/>
</dbReference>
<accession>A0A0N0I9G0</accession>
<dbReference type="PANTHER" id="PTHR13799:SF14">
    <property type="entry name" value="GTP CYCLOHYDROLASE 1 TYPE 2 HOMOLOG"/>
    <property type="match status" value="1"/>
</dbReference>
<evidence type="ECO:0000256" key="1">
    <source>
        <dbReference type="ARBA" id="ARBA00006964"/>
    </source>
</evidence>
<proteinExistence type="inferred from homology"/>
<feature type="binding site" evidence="4">
    <location>
        <position position="219"/>
    </location>
    <ligand>
        <name>a divalent metal cation</name>
        <dbReference type="ChEBI" id="CHEBI:60240"/>
        <label>1</label>
    </ligand>
</feature>
<dbReference type="PANTHER" id="PTHR13799">
    <property type="entry name" value="NGG1 INTERACTING FACTOR 3"/>
    <property type="match status" value="1"/>
</dbReference>
<dbReference type="NCBIfam" id="NF008064">
    <property type="entry name" value="PRK10799.1"/>
    <property type="match status" value="1"/>
</dbReference>
<evidence type="ECO:0000256" key="3">
    <source>
        <dbReference type="ARBA" id="ARBA00022723"/>
    </source>
</evidence>
<sequence>MRNLFLENLINNELKVNEFQDYAPNGLQVEGRPHVQKVVTGVTACQALLDKAVELDADAIIVHHGYFWKNEPVVIKGMKRKRLQTLLCNEINLYGYHLPLDAHPEYGNNIQLAYQMGVKVDGYIEPLLPFGFFDQPIPAAELLARLEHRMGRKVLHCGDNAKDEIRQIAWCTGGGQGFIQQAAEFGVDAFVTGEVSEQTIHIAREMGIHFFSAGHHATERFGIMALGKWLADEHNLDVTFVDIDNPA</sequence>
<evidence type="ECO:0000256" key="2">
    <source>
        <dbReference type="ARBA" id="ARBA00022112"/>
    </source>
</evidence>
<dbReference type="Proteomes" id="UP000053226">
    <property type="component" value="Unassembled WGS sequence"/>
</dbReference>
<evidence type="ECO:0000256" key="4">
    <source>
        <dbReference type="PIRSR" id="PIRSR602678-1"/>
    </source>
</evidence>
<dbReference type="AlphaFoldDB" id="A0A0N0I9G0"/>